<keyword evidence="7" id="KW-1185">Reference proteome</keyword>
<accession>A0A9N9C012</accession>
<dbReference type="SUPFAM" id="SSF53098">
    <property type="entry name" value="Ribonuclease H-like"/>
    <property type="match status" value="1"/>
</dbReference>
<dbReference type="GO" id="GO:0008270">
    <property type="term" value="F:zinc ion binding"/>
    <property type="evidence" value="ECO:0007669"/>
    <property type="project" value="UniProtKB-KW"/>
</dbReference>
<gene>
    <name evidence="6" type="ORF">CPELLU_LOCUS6136</name>
</gene>
<evidence type="ECO:0000313" key="7">
    <source>
        <dbReference type="Proteomes" id="UP000789759"/>
    </source>
</evidence>
<organism evidence="6 7">
    <name type="scientific">Cetraspora pellucida</name>
    <dbReference type="NCBI Taxonomy" id="1433469"/>
    <lineage>
        <taxon>Eukaryota</taxon>
        <taxon>Fungi</taxon>
        <taxon>Fungi incertae sedis</taxon>
        <taxon>Mucoromycota</taxon>
        <taxon>Glomeromycotina</taxon>
        <taxon>Glomeromycetes</taxon>
        <taxon>Diversisporales</taxon>
        <taxon>Gigasporaceae</taxon>
        <taxon>Cetraspora</taxon>
    </lineage>
</organism>
<sequence length="250" mass="28671">MIDGNMDIAPSVDTPIEFSLNNEEDEFNYIDISACEEPKSSIEEVVTNSSKKTEIKRRGGSKKQSWVWQHMDLIVVINKDGEEAQYVVGGSTSNLIHHLYSIHGITDSQINITKTHLKAKNNFLVRSLLKLLIRENLLLNLVSKESFHEFVHNLDSAFAIPCEKTVKHLIHITYNNSTNLLKQQLETTSKTVCLTLDLWTARNQQGFLGITYSWIDENFKIHEALFTLTYLKYPHTAININNAIYNQIEY</sequence>
<dbReference type="InterPro" id="IPR052035">
    <property type="entry name" value="ZnF_BED_domain_contain"/>
</dbReference>
<reference evidence="6" key="1">
    <citation type="submission" date="2021-06" db="EMBL/GenBank/DDBJ databases">
        <authorList>
            <person name="Kallberg Y."/>
            <person name="Tangrot J."/>
            <person name="Rosling A."/>
        </authorList>
    </citation>
    <scope>NUCLEOTIDE SEQUENCE</scope>
    <source>
        <strain evidence="6">FL966</strain>
    </source>
</reference>
<evidence type="ECO:0000256" key="3">
    <source>
        <dbReference type="ARBA" id="ARBA00022771"/>
    </source>
</evidence>
<dbReference type="EMBL" id="CAJVQA010003733">
    <property type="protein sequence ID" value="CAG8582030.1"/>
    <property type="molecule type" value="Genomic_DNA"/>
</dbReference>
<dbReference type="AlphaFoldDB" id="A0A9N9C012"/>
<evidence type="ECO:0000256" key="4">
    <source>
        <dbReference type="ARBA" id="ARBA00022833"/>
    </source>
</evidence>
<dbReference type="InterPro" id="IPR012337">
    <property type="entry name" value="RNaseH-like_sf"/>
</dbReference>
<evidence type="ECO:0000313" key="6">
    <source>
        <dbReference type="EMBL" id="CAG8582030.1"/>
    </source>
</evidence>
<dbReference type="PANTHER" id="PTHR46481:SF10">
    <property type="entry name" value="ZINC FINGER BED DOMAIN-CONTAINING PROTEIN 39"/>
    <property type="match status" value="1"/>
</dbReference>
<keyword evidence="3" id="KW-0863">Zinc-finger</keyword>
<evidence type="ECO:0000256" key="5">
    <source>
        <dbReference type="ARBA" id="ARBA00023242"/>
    </source>
</evidence>
<dbReference type="GO" id="GO:0005634">
    <property type="term" value="C:nucleus"/>
    <property type="evidence" value="ECO:0007669"/>
    <property type="project" value="UniProtKB-SubCell"/>
</dbReference>
<name>A0A9N9C012_9GLOM</name>
<keyword evidence="4" id="KW-0862">Zinc</keyword>
<evidence type="ECO:0000256" key="1">
    <source>
        <dbReference type="ARBA" id="ARBA00004123"/>
    </source>
</evidence>
<keyword evidence="5" id="KW-0539">Nucleus</keyword>
<evidence type="ECO:0000256" key="2">
    <source>
        <dbReference type="ARBA" id="ARBA00022723"/>
    </source>
</evidence>
<proteinExistence type="predicted"/>
<keyword evidence="2" id="KW-0479">Metal-binding</keyword>
<comment type="caution">
    <text evidence="6">The sequence shown here is derived from an EMBL/GenBank/DDBJ whole genome shotgun (WGS) entry which is preliminary data.</text>
</comment>
<comment type="subcellular location">
    <subcellularLocation>
        <location evidence="1">Nucleus</location>
    </subcellularLocation>
</comment>
<dbReference type="OrthoDB" id="2432125at2759"/>
<dbReference type="Proteomes" id="UP000789759">
    <property type="component" value="Unassembled WGS sequence"/>
</dbReference>
<dbReference type="PANTHER" id="PTHR46481">
    <property type="entry name" value="ZINC FINGER BED DOMAIN-CONTAINING PROTEIN 4"/>
    <property type="match status" value="1"/>
</dbReference>
<protein>
    <submittedName>
        <fullName evidence="6">16407_t:CDS:1</fullName>
    </submittedName>
</protein>